<evidence type="ECO:0000313" key="2">
    <source>
        <dbReference type="Proteomes" id="UP000184782"/>
    </source>
</evidence>
<dbReference type="EMBL" id="FSRQ01000007">
    <property type="protein sequence ID" value="SIO40440.1"/>
    <property type="molecule type" value="Genomic_DNA"/>
</dbReference>
<proteinExistence type="predicted"/>
<accession>A0A1N6J7Z0</accession>
<reference evidence="2" key="1">
    <citation type="submission" date="2016-12" db="EMBL/GenBank/DDBJ databases">
        <authorList>
            <person name="Varghese N."/>
            <person name="Submissions S."/>
        </authorList>
    </citation>
    <scope>NUCLEOTIDE SEQUENCE [LARGE SCALE GENOMIC DNA]</scope>
    <source>
        <strain evidence="2">DSM 16779</strain>
    </source>
</reference>
<protein>
    <submittedName>
        <fullName evidence="1">Uncharacterized protein</fullName>
    </submittedName>
</protein>
<gene>
    <name evidence="1" type="ORF">SAMN05421769_4208</name>
</gene>
<evidence type="ECO:0000313" key="1">
    <source>
        <dbReference type="EMBL" id="SIO40440.1"/>
    </source>
</evidence>
<dbReference type="AlphaFoldDB" id="A0A1N6J7Z0"/>
<dbReference type="STRING" id="59733.SAMN05421769_4208"/>
<keyword evidence="2" id="KW-1185">Reference proteome</keyword>
<name>A0A1N6J7Z0_9FLAO</name>
<sequence length="203" mass="24266">MTKCLFFCFLIIQFNFLLGQSNLEYDKILKIENLKFNDSEIRVYKDYQTSTGLELFRFYKDNNENWKAEFYNTVASKNNKDETIIRTRKSKLNSLKNFELIWLQILDTQIIHLPKWEAFQYKLKTINKKYQIEDGELLSSSSNIAVLDGVSFYVKIKVGKKENEFIYYNPKSYLETYPNVDELLSFQELLNLISNEFNIFIKK</sequence>
<dbReference type="Proteomes" id="UP000184782">
    <property type="component" value="Unassembled WGS sequence"/>
</dbReference>
<organism evidence="1 2">
    <name type="scientific">Chryseobacterium scophthalmum</name>
    <dbReference type="NCBI Taxonomy" id="59733"/>
    <lineage>
        <taxon>Bacteria</taxon>
        <taxon>Pseudomonadati</taxon>
        <taxon>Bacteroidota</taxon>
        <taxon>Flavobacteriia</taxon>
        <taxon>Flavobacteriales</taxon>
        <taxon>Weeksellaceae</taxon>
        <taxon>Chryseobacterium group</taxon>
        <taxon>Chryseobacterium</taxon>
    </lineage>
</organism>